<dbReference type="EMBL" id="JBBPBN010000008">
    <property type="protein sequence ID" value="KAK9033070.1"/>
    <property type="molecule type" value="Genomic_DNA"/>
</dbReference>
<proteinExistence type="predicted"/>
<comment type="caution">
    <text evidence="2">The sequence shown here is derived from an EMBL/GenBank/DDBJ whole genome shotgun (WGS) entry which is preliminary data.</text>
</comment>
<protein>
    <submittedName>
        <fullName evidence="2">Uncharacterized protein</fullName>
    </submittedName>
</protein>
<evidence type="ECO:0000313" key="3">
    <source>
        <dbReference type="Proteomes" id="UP001396334"/>
    </source>
</evidence>
<keyword evidence="1" id="KW-1133">Transmembrane helix</keyword>
<reference evidence="2 3" key="1">
    <citation type="journal article" date="2024" name="G3 (Bethesda)">
        <title>Genome assembly of Hibiscus sabdariffa L. provides insights into metabolisms of medicinal natural products.</title>
        <authorList>
            <person name="Kim T."/>
        </authorList>
    </citation>
    <scope>NUCLEOTIDE SEQUENCE [LARGE SCALE GENOMIC DNA]</scope>
    <source>
        <strain evidence="2">TK-2024</strain>
        <tissue evidence="2">Old leaves</tissue>
    </source>
</reference>
<keyword evidence="3" id="KW-1185">Reference proteome</keyword>
<accession>A0ABR2T6F3</accession>
<keyword evidence="1" id="KW-0472">Membrane</keyword>
<feature type="transmembrane region" description="Helical" evidence="1">
    <location>
        <begin position="68"/>
        <end position="93"/>
    </location>
</feature>
<keyword evidence="1" id="KW-0812">Transmembrane</keyword>
<evidence type="ECO:0000256" key="1">
    <source>
        <dbReference type="SAM" id="Phobius"/>
    </source>
</evidence>
<sequence length="141" mass="15492">MTPPPINADSKSSSLNDFVSKVVSQILNSHDMFYNVHRSNVGKVFSYICINRYSTMDIRIIPTQVRPLVMVLAQLSLYWFLSIITFSCFYLFMDELHQAVAPFLHGARGAGMDGMGGNFSGGSGGGGSNWFDLGVLPQEST</sequence>
<name>A0ABR2T6F3_9ROSI</name>
<evidence type="ECO:0000313" key="2">
    <source>
        <dbReference type="EMBL" id="KAK9033070.1"/>
    </source>
</evidence>
<dbReference type="Proteomes" id="UP001396334">
    <property type="component" value="Unassembled WGS sequence"/>
</dbReference>
<organism evidence="2 3">
    <name type="scientific">Hibiscus sabdariffa</name>
    <name type="common">roselle</name>
    <dbReference type="NCBI Taxonomy" id="183260"/>
    <lineage>
        <taxon>Eukaryota</taxon>
        <taxon>Viridiplantae</taxon>
        <taxon>Streptophyta</taxon>
        <taxon>Embryophyta</taxon>
        <taxon>Tracheophyta</taxon>
        <taxon>Spermatophyta</taxon>
        <taxon>Magnoliopsida</taxon>
        <taxon>eudicotyledons</taxon>
        <taxon>Gunneridae</taxon>
        <taxon>Pentapetalae</taxon>
        <taxon>rosids</taxon>
        <taxon>malvids</taxon>
        <taxon>Malvales</taxon>
        <taxon>Malvaceae</taxon>
        <taxon>Malvoideae</taxon>
        <taxon>Hibiscus</taxon>
    </lineage>
</organism>
<gene>
    <name evidence="2" type="ORF">V6N11_018108</name>
</gene>